<organism evidence="1 2">
    <name type="scientific">Burkholderia anthina</name>
    <dbReference type="NCBI Taxonomy" id="179879"/>
    <lineage>
        <taxon>Bacteria</taxon>
        <taxon>Pseudomonadati</taxon>
        <taxon>Pseudomonadota</taxon>
        <taxon>Betaproteobacteria</taxon>
        <taxon>Burkholderiales</taxon>
        <taxon>Burkholderiaceae</taxon>
        <taxon>Burkholderia</taxon>
        <taxon>Burkholderia cepacia complex</taxon>
    </lineage>
</organism>
<accession>A0A6P2GJP5</accession>
<reference evidence="1 2" key="1">
    <citation type="submission" date="2019-09" db="EMBL/GenBank/DDBJ databases">
        <authorList>
            <person name="Depoorter E."/>
        </authorList>
    </citation>
    <scope>NUCLEOTIDE SEQUENCE [LARGE SCALE GENOMIC DNA]</scope>
    <source>
        <strain evidence="1">LMG 20980</strain>
    </source>
</reference>
<gene>
    <name evidence="1" type="ORF">BAN20980_06829</name>
</gene>
<sequence length="85" mass="9301">MRVHAGNGVLPRLIAARDLAALSLAIVQDRPAPVRTQQACRYPVFFGERATVNHPITAPATHAQVSIRSKSIIPSKFALFSKLQR</sequence>
<name>A0A6P2GJP5_9BURK</name>
<dbReference type="Proteomes" id="UP000494201">
    <property type="component" value="Unassembled WGS sequence"/>
</dbReference>
<proteinExistence type="predicted"/>
<evidence type="ECO:0000313" key="1">
    <source>
        <dbReference type="EMBL" id="VVU54204.1"/>
    </source>
</evidence>
<dbReference type="EMBL" id="CABVLY010000051">
    <property type="protein sequence ID" value="VVU54204.1"/>
    <property type="molecule type" value="Genomic_DNA"/>
</dbReference>
<protein>
    <submittedName>
        <fullName evidence="1">MFS transporter</fullName>
    </submittedName>
</protein>
<evidence type="ECO:0000313" key="2">
    <source>
        <dbReference type="Proteomes" id="UP000494201"/>
    </source>
</evidence>
<dbReference type="AlphaFoldDB" id="A0A6P2GJP5"/>